<feature type="compositionally biased region" description="Basic residues" evidence="1">
    <location>
        <begin position="507"/>
        <end position="519"/>
    </location>
</feature>
<reference evidence="3 4" key="1">
    <citation type="journal article" date="2023" name="Arcadia Sci">
        <title>De novo assembly of a long-read Amblyomma americanum tick genome.</title>
        <authorList>
            <person name="Chou S."/>
            <person name="Poskanzer K.E."/>
            <person name="Rollins M."/>
            <person name="Thuy-Boun P.S."/>
        </authorList>
    </citation>
    <scope>NUCLEOTIDE SEQUENCE [LARGE SCALE GENOMIC DNA]</scope>
    <source>
        <strain evidence="3">F_SG_1</strain>
        <tissue evidence="3">Salivary glands</tissue>
    </source>
</reference>
<dbReference type="Proteomes" id="UP001321473">
    <property type="component" value="Unassembled WGS sequence"/>
</dbReference>
<feature type="region of interest" description="Disordered" evidence="1">
    <location>
        <begin position="220"/>
        <end position="600"/>
    </location>
</feature>
<evidence type="ECO:0000313" key="4">
    <source>
        <dbReference type="Proteomes" id="UP001321473"/>
    </source>
</evidence>
<feature type="signal peptide" evidence="2">
    <location>
        <begin position="1"/>
        <end position="19"/>
    </location>
</feature>
<evidence type="ECO:0000256" key="2">
    <source>
        <dbReference type="SAM" id="SignalP"/>
    </source>
</evidence>
<feature type="region of interest" description="Disordered" evidence="1">
    <location>
        <begin position="72"/>
        <end position="94"/>
    </location>
</feature>
<feature type="compositionally biased region" description="Basic and acidic residues" evidence="1">
    <location>
        <begin position="561"/>
        <end position="571"/>
    </location>
</feature>
<feature type="compositionally biased region" description="Polar residues" evidence="1">
    <location>
        <begin position="253"/>
        <end position="262"/>
    </location>
</feature>
<comment type="caution">
    <text evidence="3">The sequence shown here is derived from an EMBL/GenBank/DDBJ whole genome shotgun (WGS) entry which is preliminary data.</text>
</comment>
<feature type="compositionally biased region" description="Basic and acidic residues" evidence="1">
    <location>
        <begin position="344"/>
        <end position="355"/>
    </location>
</feature>
<feature type="compositionally biased region" description="Polar residues" evidence="1">
    <location>
        <begin position="311"/>
        <end position="320"/>
    </location>
</feature>
<feature type="chain" id="PRO_5042892333" evidence="2">
    <location>
        <begin position="20"/>
        <end position="809"/>
    </location>
</feature>
<protein>
    <submittedName>
        <fullName evidence="3">Uncharacterized protein</fullName>
    </submittedName>
</protein>
<feature type="compositionally biased region" description="Basic residues" evidence="1">
    <location>
        <begin position="398"/>
        <end position="411"/>
    </location>
</feature>
<gene>
    <name evidence="3" type="ORF">V5799_006565</name>
</gene>
<evidence type="ECO:0000256" key="1">
    <source>
        <dbReference type="SAM" id="MobiDB-lite"/>
    </source>
</evidence>
<feature type="compositionally biased region" description="Low complexity" evidence="1">
    <location>
        <begin position="585"/>
        <end position="598"/>
    </location>
</feature>
<sequence>MARALLPAVFFQKCGTVLARLWESCAMETLLRLVWKLCWKISVVIKASIAFSRCQRDSCLAAAEMDAEVERSSPADNCMTTEDESTARSNDLGPRDMTLVPAAQQHSELAICKNYYIKVRTTVEREDRLGTVRESPEECLAVNEARNTRRHHFSSARPLGRGTDLPKESGRPIKRVTTDTSYVGPSEGGDVGDYATKRDCRKTPTELLRDKETLRPFQVVQGYKKRDTSLPPKVGKPSGPQVEAACVARKATSLESRTNRCPSSGPAKLKEPKASSRRRSRAGLKPRPVDGKVSVLGAETQARRPVVAVKTPTSSPGTSKRNTKLPRRSSRKGETKNDPLANTHSERKPGLRRSSEQQSRPGFTLAEKRQRSSRGECLLESPPPPARSSRAEYSGRRASNRNKKAKTRSRPPYRNVQKSCESTDDGSVNEPSTRSEKPLRQRHPKRRDRSQASGYHWVSRDTANLPSSNSRNVEAKTTRGTGSQRTAPDAKTTEANKPGPASEAVPRRRCDRRFRRSQPRRGPTTKRLTGKSQDNSSVLPGVVEEPQSLTSQPSAQKPLAVRKDTEGHEDSSQPSSTFRVTPLASSMPSCSTSECSTSLDAQDHKAIVRKQCQRSRNSKYSKHVQESWEQWCKEREKTFRNDPVNATASNSLANGREASLATTKKATGSSLASAASMATCASGTGGLARAVNDKLPKEPVASTSLAASTQRTLMRPCPENASCSYFGTLSSCSWPVSQSSSCFEALPCSCFVAVSCSCCTDLSRSCFGLHGVSQKNRNIALVENNEVAVILDLSGRNGPSFWPFCRKLH</sequence>
<feature type="compositionally biased region" description="Polar residues" evidence="1">
    <location>
        <begin position="461"/>
        <end position="472"/>
    </location>
</feature>
<dbReference type="EMBL" id="JARKHS020026151">
    <property type="protein sequence ID" value="KAK8766654.1"/>
    <property type="molecule type" value="Genomic_DNA"/>
</dbReference>
<dbReference type="AlphaFoldDB" id="A0AAQ4DW14"/>
<feature type="compositionally biased region" description="Basic residues" evidence="1">
    <location>
        <begin position="321"/>
        <end position="330"/>
    </location>
</feature>
<keyword evidence="4" id="KW-1185">Reference proteome</keyword>
<keyword evidence="2" id="KW-0732">Signal</keyword>
<feature type="compositionally biased region" description="Polar residues" evidence="1">
    <location>
        <begin position="526"/>
        <end position="538"/>
    </location>
</feature>
<evidence type="ECO:0000313" key="3">
    <source>
        <dbReference type="EMBL" id="KAK8766654.1"/>
    </source>
</evidence>
<name>A0AAQ4DW14_AMBAM</name>
<feature type="region of interest" description="Disordered" evidence="1">
    <location>
        <begin position="149"/>
        <end position="197"/>
    </location>
</feature>
<feature type="compositionally biased region" description="Basic residues" evidence="1">
    <location>
        <begin position="275"/>
        <end position="284"/>
    </location>
</feature>
<feature type="compositionally biased region" description="Polar residues" evidence="1">
    <location>
        <begin position="416"/>
        <end position="432"/>
    </location>
</feature>
<accession>A0AAQ4DW14</accession>
<organism evidence="3 4">
    <name type="scientific">Amblyomma americanum</name>
    <name type="common">Lone star tick</name>
    <dbReference type="NCBI Taxonomy" id="6943"/>
    <lineage>
        <taxon>Eukaryota</taxon>
        <taxon>Metazoa</taxon>
        <taxon>Ecdysozoa</taxon>
        <taxon>Arthropoda</taxon>
        <taxon>Chelicerata</taxon>
        <taxon>Arachnida</taxon>
        <taxon>Acari</taxon>
        <taxon>Parasitiformes</taxon>
        <taxon>Ixodida</taxon>
        <taxon>Ixodoidea</taxon>
        <taxon>Ixodidae</taxon>
        <taxon>Amblyomminae</taxon>
        <taxon>Amblyomma</taxon>
    </lineage>
</organism>
<proteinExistence type="predicted"/>